<proteinExistence type="predicted"/>
<feature type="domain" description="Helicase ATP-binding" evidence="5">
    <location>
        <begin position="93"/>
        <end position="193"/>
    </location>
</feature>
<dbReference type="AlphaFoldDB" id="A0A252ELX0"/>
<dbReference type="InterPro" id="IPR011545">
    <property type="entry name" value="DEAD/DEAH_box_helicase_dom"/>
</dbReference>
<evidence type="ECO:0000256" key="2">
    <source>
        <dbReference type="ARBA" id="ARBA00022801"/>
    </source>
</evidence>
<dbReference type="GO" id="GO:0016787">
    <property type="term" value="F:hydrolase activity"/>
    <property type="evidence" value="ECO:0007669"/>
    <property type="project" value="UniProtKB-KW"/>
</dbReference>
<keyword evidence="1" id="KW-0547">Nucleotide-binding</keyword>
<evidence type="ECO:0000256" key="4">
    <source>
        <dbReference type="ARBA" id="ARBA00022840"/>
    </source>
</evidence>
<protein>
    <recommendedName>
        <fullName evidence="9">DEAD/DEAH box helicase</fullName>
    </recommendedName>
</protein>
<dbReference type="InterPro" id="IPR050699">
    <property type="entry name" value="RNA-DNA_Helicase"/>
</dbReference>
<evidence type="ECO:0000313" key="7">
    <source>
        <dbReference type="EMBL" id="OUL67418.1"/>
    </source>
</evidence>
<comment type="caution">
    <text evidence="7">The sequence shown here is derived from an EMBL/GenBank/DDBJ whole genome shotgun (WGS) entry which is preliminary data.</text>
</comment>
<evidence type="ECO:0000313" key="8">
    <source>
        <dbReference type="Proteomes" id="UP000195072"/>
    </source>
</evidence>
<dbReference type="InterPro" id="IPR014001">
    <property type="entry name" value="Helicase_ATP-bd"/>
</dbReference>
<dbReference type="GO" id="GO:0004386">
    <property type="term" value="F:helicase activity"/>
    <property type="evidence" value="ECO:0007669"/>
    <property type="project" value="UniProtKB-KW"/>
</dbReference>
<evidence type="ECO:0000259" key="5">
    <source>
        <dbReference type="PROSITE" id="PS51192"/>
    </source>
</evidence>
<feature type="domain" description="Helicase C-terminal" evidence="6">
    <location>
        <begin position="271"/>
        <end position="474"/>
    </location>
</feature>
<dbReference type="PANTHER" id="PTHR12131">
    <property type="entry name" value="ATP-DEPENDENT RNA AND DNA HELICASE"/>
    <property type="match status" value="1"/>
</dbReference>
<dbReference type="GO" id="GO:0005524">
    <property type="term" value="F:ATP binding"/>
    <property type="evidence" value="ECO:0007669"/>
    <property type="project" value="UniProtKB-KW"/>
</dbReference>
<accession>A0A252ELX0</accession>
<dbReference type="Proteomes" id="UP000195072">
    <property type="component" value="Unassembled WGS sequence"/>
</dbReference>
<gene>
    <name evidence="7" type="ORF">HK16_00210</name>
</gene>
<dbReference type="PROSITE" id="PS51194">
    <property type="entry name" value="HELICASE_CTER"/>
    <property type="match status" value="1"/>
</dbReference>
<keyword evidence="2" id="KW-0378">Hydrolase</keyword>
<dbReference type="GO" id="GO:0003676">
    <property type="term" value="F:nucleic acid binding"/>
    <property type="evidence" value="ECO:0007669"/>
    <property type="project" value="InterPro"/>
</dbReference>
<dbReference type="PANTHER" id="PTHR12131:SF1">
    <property type="entry name" value="ATP-DEPENDENT RNA HELICASE SUPV3L1, MITOCHONDRIAL-RELATED"/>
    <property type="match status" value="1"/>
</dbReference>
<dbReference type="SUPFAM" id="SSF52540">
    <property type="entry name" value="P-loop containing nucleoside triphosphate hydrolases"/>
    <property type="match status" value="1"/>
</dbReference>
<dbReference type="InterPro" id="IPR001650">
    <property type="entry name" value="Helicase_C-like"/>
</dbReference>
<evidence type="ECO:0008006" key="9">
    <source>
        <dbReference type="Google" id="ProtNLM"/>
    </source>
</evidence>
<keyword evidence="3" id="KW-0347">Helicase</keyword>
<dbReference type="InterPro" id="IPR027417">
    <property type="entry name" value="P-loop_NTPase"/>
</dbReference>
<name>A0A252ELX0_9PROT</name>
<organism evidence="7 8">
    <name type="scientific">Acetobacter senegalensis</name>
    <dbReference type="NCBI Taxonomy" id="446692"/>
    <lineage>
        <taxon>Bacteria</taxon>
        <taxon>Pseudomonadati</taxon>
        <taxon>Pseudomonadota</taxon>
        <taxon>Alphaproteobacteria</taxon>
        <taxon>Acetobacterales</taxon>
        <taxon>Acetobacteraceae</taxon>
        <taxon>Acetobacter</taxon>
    </lineage>
</organism>
<evidence type="ECO:0000256" key="1">
    <source>
        <dbReference type="ARBA" id="ARBA00022741"/>
    </source>
</evidence>
<evidence type="ECO:0000259" key="6">
    <source>
        <dbReference type="PROSITE" id="PS51194"/>
    </source>
</evidence>
<reference evidence="7 8" key="1">
    <citation type="submission" date="2014-06" db="EMBL/GenBank/DDBJ databases">
        <authorList>
            <person name="Ju J."/>
            <person name="Zhang J."/>
        </authorList>
    </citation>
    <scope>NUCLEOTIDE SEQUENCE [LARGE SCALE GENOMIC DNA]</scope>
    <source>
        <strain evidence="7">DmL_050</strain>
    </source>
</reference>
<dbReference type="Pfam" id="PF00270">
    <property type="entry name" value="DEAD"/>
    <property type="match status" value="1"/>
</dbReference>
<dbReference type="PROSITE" id="PS51192">
    <property type="entry name" value="HELICASE_ATP_BIND_1"/>
    <property type="match status" value="1"/>
</dbReference>
<evidence type="ECO:0000256" key="3">
    <source>
        <dbReference type="ARBA" id="ARBA00022806"/>
    </source>
</evidence>
<sequence>MMELFAACSEVNDLIEGGNDLAARNMLIKLLDDLDRSKTPYPQVLNQLVRSAGLFPYMQLENASWDQKFVHEAFAVDVGNRTATLHREQSTVLSKLLGGKSVAVSAPTSFGKSFIIDAFIAAKRPDMVVIIVPTIALMDETRRRLYKKFSRDYGIITAPDVPLEARNILIFPQERAFGYINKLKKIDLLVIDEFYKASIVHDKERAPSLIKAIVQLSRRAEQRYYLAPNIKKLADNVFTRDMEFLELLDFNTVFLEKHEVYKEIGGDEQKKSEALLSIISPRNEKSLVYAGTYAEIKKIADLVVDRMSKVDRVHTSHFARWLRENYQESWVLADLVERGVGLHNGRMHRCLSQLQVVLFEHEKGFDSIVSTSSIIEGVNTSAQNVVIWKSKLGRNNLTDFTYKNIIGRGGRMFKHFVGHIYLLDSPPKDEDTQLKIEFPDTVLGGLDEIQDCENLNERQIEKIIEYKLQMSDIVGVENFARIKRDNLLQDSDADFLLQIAGDMKNNPEDWKGFGYLNSSNPSDWDRMLYKVIALKPSGWDASFKRVVAVVKALASNWTTNIPAMLRELSGSGIDIEGFFQLERTITFKLSALLSDINELHKMIVNPSVDIGGFIGKVSHAFLPPAVHNLEEYGLPRMISRKLHMAHFIDFSHADLDLKSALNLFRRNGLEAALRVETLTAFDRYILRFFFNGITPDDVAAIPT</sequence>
<keyword evidence="4" id="KW-0067">ATP-binding</keyword>
<dbReference type="SMART" id="SM00487">
    <property type="entry name" value="DEXDc"/>
    <property type="match status" value="1"/>
</dbReference>
<dbReference type="Gene3D" id="3.40.50.300">
    <property type="entry name" value="P-loop containing nucleotide triphosphate hydrolases"/>
    <property type="match status" value="2"/>
</dbReference>
<dbReference type="EMBL" id="JOOZ01000010">
    <property type="protein sequence ID" value="OUL67418.1"/>
    <property type="molecule type" value="Genomic_DNA"/>
</dbReference>